<evidence type="ECO:0000313" key="1">
    <source>
        <dbReference type="EMBL" id="MDR6290843.1"/>
    </source>
</evidence>
<dbReference type="EMBL" id="JAVDPW010000005">
    <property type="protein sequence ID" value="MDR6290843.1"/>
    <property type="molecule type" value="Genomic_DNA"/>
</dbReference>
<name>A0ABU1JRA9_9PROT</name>
<sequence>MKQIPLDKLQVATQAELEHGLMVVCERSDGSYGVVVGKRCLRILRELEHSGLVPADIPVRCLVLGEGEQDS</sequence>
<reference evidence="1 2" key="1">
    <citation type="submission" date="2023-07" db="EMBL/GenBank/DDBJ databases">
        <title>Sorghum-associated microbial communities from plants grown in Nebraska, USA.</title>
        <authorList>
            <person name="Schachtman D."/>
        </authorList>
    </citation>
    <scope>NUCLEOTIDE SEQUENCE [LARGE SCALE GENOMIC DNA]</scope>
    <source>
        <strain evidence="1 2">584</strain>
    </source>
</reference>
<protein>
    <submittedName>
        <fullName evidence="1">Uncharacterized protein</fullName>
    </submittedName>
</protein>
<gene>
    <name evidence="1" type="ORF">E9232_003369</name>
</gene>
<comment type="caution">
    <text evidence="1">The sequence shown here is derived from an EMBL/GenBank/DDBJ whole genome shotgun (WGS) entry which is preliminary data.</text>
</comment>
<dbReference type="Proteomes" id="UP001262410">
    <property type="component" value="Unassembled WGS sequence"/>
</dbReference>
<proteinExistence type="predicted"/>
<keyword evidence="2" id="KW-1185">Reference proteome</keyword>
<dbReference type="RefSeq" id="WP_309795589.1">
    <property type="nucleotide sequence ID" value="NZ_JAVDPW010000005.1"/>
</dbReference>
<organism evidence="1 2">
    <name type="scientific">Inquilinus ginsengisoli</name>
    <dbReference type="NCBI Taxonomy" id="363840"/>
    <lineage>
        <taxon>Bacteria</taxon>
        <taxon>Pseudomonadati</taxon>
        <taxon>Pseudomonadota</taxon>
        <taxon>Alphaproteobacteria</taxon>
        <taxon>Rhodospirillales</taxon>
        <taxon>Rhodospirillaceae</taxon>
        <taxon>Inquilinus</taxon>
    </lineage>
</organism>
<accession>A0ABU1JRA9</accession>
<evidence type="ECO:0000313" key="2">
    <source>
        <dbReference type="Proteomes" id="UP001262410"/>
    </source>
</evidence>